<sequence length="348" mass="38293">MAAYKLPDDALLDDLTTRFILNVPAEELASFEKLMFLVEQAHWFYLDFCRDNDPLLRSLGLKEFTSLLFRRCPGLSPYAHMCTDILARFAAFKQGVPVMGGVLLDPSMKKCLLVRGFAAHAAWGFPRGKLAKGESDHVCAVREVREETGLEIAAKLVPEHFIEVHIKEQRTKLFIVTDVPETTAFAPLVRGEIGGFAWHLISDLPATRESSMLVYHTAEGGRLRFHNVWQYIKQLKHWIKRQRRSQREASSAASTAVTASAATKNGQAKQKQPVSVSARTAPAELPAVPLAEAEAVQPPTPAATTEIVSATSAQPGQPWLHFQLDRTSIMSSLEAALAASAAPTALVR</sequence>
<dbReference type="InterPro" id="IPR020084">
    <property type="entry name" value="NUDIX_hydrolase_CS"/>
</dbReference>
<dbReference type="GO" id="GO:0030145">
    <property type="term" value="F:manganese ion binding"/>
    <property type="evidence" value="ECO:0007669"/>
    <property type="project" value="InterPro"/>
</dbReference>
<dbReference type="InterPro" id="IPR000086">
    <property type="entry name" value="NUDIX_hydrolase_dom"/>
</dbReference>
<dbReference type="Proteomes" id="UP001465755">
    <property type="component" value="Unassembled WGS sequence"/>
</dbReference>
<name>A0AAW1NVY0_9CHLO</name>
<organism evidence="11 12">
    <name type="scientific">Symbiochloris irregularis</name>
    <dbReference type="NCBI Taxonomy" id="706552"/>
    <lineage>
        <taxon>Eukaryota</taxon>
        <taxon>Viridiplantae</taxon>
        <taxon>Chlorophyta</taxon>
        <taxon>core chlorophytes</taxon>
        <taxon>Trebouxiophyceae</taxon>
        <taxon>Trebouxiales</taxon>
        <taxon>Trebouxiaceae</taxon>
        <taxon>Symbiochloris</taxon>
    </lineage>
</organism>
<dbReference type="Pfam" id="PF00293">
    <property type="entry name" value="NUDIX"/>
    <property type="match status" value="1"/>
</dbReference>
<feature type="region of interest" description="Disordered" evidence="9">
    <location>
        <begin position="246"/>
        <end position="280"/>
    </location>
</feature>
<protein>
    <recommendedName>
        <fullName evidence="10">Nudix hydrolase domain-containing protein</fullName>
    </recommendedName>
</protein>
<evidence type="ECO:0000256" key="8">
    <source>
        <dbReference type="ARBA" id="ARBA00023211"/>
    </source>
</evidence>
<dbReference type="GO" id="GO:0005737">
    <property type="term" value="C:cytoplasm"/>
    <property type="evidence" value="ECO:0007669"/>
    <property type="project" value="UniProtKB-SubCell"/>
</dbReference>
<evidence type="ECO:0000256" key="9">
    <source>
        <dbReference type="SAM" id="MobiDB-lite"/>
    </source>
</evidence>
<dbReference type="CDD" id="cd03672">
    <property type="entry name" value="NUDIX_Dcp2p_Nudt20"/>
    <property type="match status" value="1"/>
</dbReference>
<dbReference type="Pfam" id="PF05026">
    <property type="entry name" value="DCP2"/>
    <property type="match status" value="1"/>
</dbReference>
<accession>A0AAW1NVY0</accession>
<dbReference type="FunFam" id="3.90.79.10:FF:000003">
    <property type="entry name" value="M7GpppN-mRNA hydrolase isoform 2"/>
    <property type="match status" value="1"/>
</dbReference>
<evidence type="ECO:0000256" key="3">
    <source>
        <dbReference type="ARBA" id="ARBA00005279"/>
    </source>
</evidence>
<keyword evidence="4" id="KW-0963">Cytoplasm</keyword>
<dbReference type="GO" id="GO:0000184">
    <property type="term" value="P:nuclear-transcribed mRNA catabolic process, nonsense-mediated decay"/>
    <property type="evidence" value="ECO:0007669"/>
    <property type="project" value="InterPro"/>
</dbReference>
<dbReference type="SUPFAM" id="SSF140586">
    <property type="entry name" value="Dcp2 domain-like"/>
    <property type="match status" value="1"/>
</dbReference>
<dbReference type="Gene3D" id="3.90.79.10">
    <property type="entry name" value="Nucleoside Triphosphate Pyrophosphohydrolase"/>
    <property type="match status" value="1"/>
</dbReference>
<evidence type="ECO:0000259" key="10">
    <source>
        <dbReference type="PROSITE" id="PS51462"/>
    </source>
</evidence>
<dbReference type="GO" id="GO:0000290">
    <property type="term" value="P:deadenylation-dependent decapping of nuclear-transcribed mRNA"/>
    <property type="evidence" value="ECO:0007669"/>
    <property type="project" value="InterPro"/>
</dbReference>
<dbReference type="Gene3D" id="1.10.10.1050">
    <property type="entry name" value="Dcp2, box A domain"/>
    <property type="match status" value="1"/>
</dbReference>
<gene>
    <name evidence="11" type="ORF">WJX73_005020</name>
</gene>
<dbReference type="SMART" id="SM01125">
    <property type="entry name" value="DCP2"/>
    <property type="match status" value="1"/>
</dbReference>
<evidence type="ECO:0000256" key="6">
    <source>
        <dbReference type="ARBA" id="ARBA00022801"/>
    </source>
</evidence>
<comment type="subcellular location">
    <subcellularLocation>
        <location evidence="2">Cytoplasm</location>
    </subcellularLocation>
</comment>
<evidence type="ECO:0000256" key="7">
    <source>
        <dbReference type="ARBA" id="ARBA00022884"/>
    </source>
</evidence>
<dbReference type="InterPro" id="IPR044099">
    <property type="entry name" value="Dcp2_NUDIX"/>
</dbReference>
<keyword evidence="8" id="KW-0464">Manganese</keyword>
<dbReference type="InterPro" id="IPR007722">
    <property type="entry name" value="DCP2_BoxA"/>
</dbReference>
<keyword evidence="6" id="KW-0378">Hydrolase</keyword>
<dbReference type="InterPro" id="IPR036189">
    <property type="entry name" value="DCP2_BoxA_sf"/>
</dbReference>
<dbReference type="AlphaFoldDB" id="A0AAW1NVY0"/>
<keyword evidence="5" id="KW-0479">Metal-binding</keyword>
<feature type="compositionally biased region" description="Low complexity" evidence="9">
    <location>
        <begin position="248"/>
        <end position="263"/>
    </location>
</feature>
<reference evidence="11 12" key="1">
    <citation type="journal article" date="2024" name="Nat. Commun.">
        <title>Phylogenomics reveals the evolutionary origins of lichenization in chlorophyte algae.</title>
        <authorList>
            <person name="Puginier C."/>
            <person name="Libourel C."/>
            <person name="Otte J."/>
            <person name="Skaloud P."/>
            <person name="Haon M."/>
            <person name="Grisel S."/>
            <person name="Petersen M."/>
            <person name="Berrin J.G."/>
            <person name="Delaux P.M."/>
            <person name="Dal Grande F."/>
            <person name="Keller J."/>
        </authorList>
    </citation>
    <scope>NUCLEOTIDE SEQUENCE [LARGE SCALE GENOMIC DNA]</scope>
    <source>
        <strain evidence="11 12">SAG 2036</strain>
    </source>
</reference>
<comment type="cofactor">
    <cofactor evidence="1">
        <name>Mn(2+)</name>
        <dbReference type="ChEBI" id="CHEBI:29035"/>
    </cofactor>
</comment>
<comment type="similarity">
    <text evidence="3">Belongs to the Nudix hydrolase family. DCP2 subfamily.</text>
</comment>
<evidence type="ECO:0000256" key="1">
    <source>
        <dbReference type="ARBA" id="ARBA00001936"/>
    </source>
</evidence>
<feature type="compositionally biased region" description="Polar residues" evidence="9">
    <location>
        <begin position="264"/>
        <end position="278"/>
    </location>
</feature>
<dbReference type="PROSITE" id="PS00893">
    <property type="entry name" value="NUDIX_BOX"/>
    <property type="match status" value="1"/>
</dbReference>
<dbReference type="PANTHER" id="PTHR23114:SF17">
    <property type="entry name" value="M7GPPPN-MRNA HYDROLASE"/>
    <property type="match status" value="1"/>
</dbReference>
<feature type="domain" description="Nudix hydrolase" evidence="10">
    <location>
        <begin position="94"/>
        <end position="236"/>
    </location>
</feature>
<keyword evidence="12" id="KW-1185">Reference proteome</keyword>
<dbReference type="PROSITE" id="PS51462">
    <property type="entry name" value="NUDIX"/>
    <property type="match status" value="1"/>
</dbReference>
<dbReference type="InterPro" id="IPR015797">
    <property type="entry name" value="NUDIX_hydrolase-like_dom_sf"/>
</dbReference>
<dbReference type="PANTHER" id="PTHR23114">
    <property type="entry name" value="M7GPPPN-MRNA HYDROLASE"/>
    <property type="match status" value="1"/>
</dbReference>
<evidence type="ECO:0000256" key="5">
    <source>
        <dbReference type="ARBA" id="ARBA00022723"/>
    </source>
</evidence>
<dbReference type="GO" id="GO:0003723">
    <property type="term" value="F:RNA binding"/>
    <property type="evidence" value="ECO:0007669"/>
    <property type="project" value="UniProtKB-KW"/>
</dbReference>
<proteinExistence type="inferred from homology"/>
<evidence type="ECO:0000313" key="12">
    <source>
        <dbReference type="Proteomes" id="UP001465755"/>
    </source>
</evidence>
<evidence type="ECO:0000256" key="4">
    <source>
        <dbReference type="ARBA" id="ARBA00022490"/>
    </source>
</evidence>
<evidence type="ECO:0000256" key="2">
    <source>
        <dbReference type="ARBA" id="ARBA00004496"/>
    </source>
</evidence>
<keyword evidence="7" id="KW-0694">RNA-binding</keyword>
<evidence type="ECO:0000313" key="11">
    <source>
        <dbReference type="EMBL" id="KAK9796672.1"/>
    </source>
</evidence>
<dbReference type="EMBL" id="JALJOQ010000114">
    <property type="protein sequence ID" value="KAK9796672.1"/>
    <property type="molecule type" value="Genomic_DNA"/>
</dbReference>
<dbReference type="GO" id="GO:0140933">
    <property type="term" value="F:5'-(N(7)-methylguanosine 5'-triphospho)-[mRNA] hydrolase activity"/>
    <property type="evidence" value="ECO:0007669"/>
    <property type="project" value="InterPro"/>
</dbReference>
<comment type="caution">
    <text evidence="11">The sequence shown here is derived from an EMBL/GenBank/DDBJ whole genome shotgun (WGS) entry which is preliminary data.</text>
</comment>
<dbReference type="SUPFAM" id="SSF55811">
    <property type="entry name" value="Nudix"/>
    <property type="match status" value="1"/>
</dbReference>